<reference evidence="1" key="1">
    <citation type="submission" date="2021-11" db="EMBL/GenBank/DDBJ databases">
        <authorList>
            <consortium name="Genoscope - CEA"/>
            <person name="William W."/>
        </authorList>
    </citation>
    <scope>NUCLEOTIDE SEQUENCE</scope>
</reference>
<name>A0A8J2SKY4_9STRA</name>
<organism evidence="1 2">
    <name type="scientific">Pelagomonas calceolata</name>
    <dbReference type="NCBI Taxonomy" id="35677"/>
    <lineage>
        <taxon>Eukaryota</taxon>
        <taxon>Sar</taxon>
        <taxon>Stramenopiles</taxon>
        <taxon>Ochrophyta</taxon>
        <taxon>Pelagophyceae</taxon>
        <taxon>Pelagomonadales</taxon>
        <taxon>Pelagomonadaceae</taxon>
        <taxon>Pelagomonas</taxon>
    </lineage>
</organism>
<accession>A0A8J2SKY4</accession>
<dbReference type="Proteomes" id="UP000789595">
    <property type="component" value="Unassembled WGS sequence"/>
</dbReference>
<evidence type="ECO:0000313" key="2">
    <source>
        <dbReference type="Proteomes" id="UP000789595"/>
    </source>
</evidence>
<dbReference type="AlphaFoldDB" id="A0A8J2SKY4"/>
<sequence>MPPDPYKRSGSNSDLTGLEGLSNRLTRDLKQNIRLIKDCPVLSDAWCEMADFVGRIKSITDIEAALPKEDESQTMWEGDELALRYVMEEGKLNLCLRTLVAFRESSYGDRTDNEAKDCHDRSYRTQKLDAFEIGMGGLLRNAWAHDEAVQTTDLPLLVGYVAGVLRDACENERMNKEDITQRQEVSSLHYLRHLCRHIDRLPRFTTLAKDERIVERVVSFLDAHADKLPKDDLLVACQALSELIDSEDFQTFEEQYLPEKSGDRLATFKNRFLGPFLDDYDTRKTIQPLLRQIQDLNY</sequence>
<keyword evidence="2" id="KW-1185">Reference proteome</keyword>
<evidence type="ECO:0000313" key="1">
    <source>
        <dbReference type="EMBL" id="CAH0369616.1"/>
    </source>
</evidence>
<comment type="caution">
    <text evidence="1">The sequence shown here is derived from an EMBL/GenBank/DDBJ whole genome shotgun (WGS) entry which is preliminary data.</text>
</comment>
<gene>
    <name evidence="1" type="ORF">PECAL_2P27430</name>
</gene>
<protein>
    <submittedName>
        <fullName evidence="1">Uncharacterized protein</fullName>
    </submittedName>
</protein>
<dbReference type="OrthoDB" id="10257430at2759"/>
<proteinExistence type="predicted"/>
<dbReference type="EMBL" id="CAKKNE010000002">
    <property type="protein sequence ID" value="CAH0369616.1"/>
    <property type="molecule type" value="Genomic_DNA"/>
</dbReference>